<name>A0A2R6W0X0_MARPO</name>
<accession>A0A2R6W0X0</accession>
<feature type="region of interest" description="Disordered" evidence="1">
    <location>
        <begin position="80"/>
        <end position="154"/>
    </location>
</feature>
<reference evidence="3" key="1">
    <citation type="journal article" date="2017" name="Cell">
        <title>Insights into land plant evolution garnered from the Marchantia polymorpha genome.</title>
        <authorList>
            <person name="Bowman J.L."/>
            <person name="Kohchi T."/>
            <person name="Yamato K.T."/>
            <person name="Jenkins J."/>
            <person name="Shu S."/>
            <person name="Ishizaki K."/>
            <person name="Yamaoka S."/>
            <person name="Nishihama R."/>
            <person name="Nakamura Y."/>
            <person name="Berger F."/>
            <person name="Adam C."/>
            <person name="Aki S.S."/>
            <person name="Althoff F."/>
            <person name="Araki T."/>
            <person name="Arteaga-Vazquez M.A."/>
            <person name="Balasubrmanian S."/>
            <person name="Barry K."/>
            <person name="Bauer D."/>
            <person name="Boehm C.R."/>
            <person name="Briginshaw L."/>
            <person name="Caballero-Perez J."/>
            <person name="Catarino B."/>
            <person name="Chen F."/>
            <person name="Chiyoda S."/>
            <person name="Chovatia M."/>
            <person name="Davies K.M."/>
            <person name="Delmans M."/>
            <person name="Demura T."/>
            <person name="Dierschke T."/>
            <person name="Dolan L."/>
            <person name="Dorantes-Acosta A.E."/>
            <person name="Eklund D.M."/>
            <person name="Florent S.N."/>
            <person name="Flores-Sandoval E."/>
            <person name="Fujiyama A."/>
            <person name="Fukuzawa H."/>
            <person name="Galik B."/>
            <person name="Grimanelli D."/>
            <person name="Grimwood J."/>
            <person name="Grossniklaus U."/>
            <person name="Hamada T."/>
            <person name="Haseloff J."/>
            <person name="Hetherington A.J."/>
            <person name="Higo A."/>
            <person name="Hirakawa Y."/>
            <person name="Hundley H.N."/>
            <person name="Ikeda Y."/>
            <person name="Inoue K."/>
            <person name="Inoue S.I."/>
            <person name="Ishida S."/>
            <person name="Jia Q."/>
            <person name="Kakita M."/>
            <person name="Kanazawa T."/>
            <person name="Kawai Y."/>
            <person name="Kawashima T."/>
            <person name="Kennedy M."/>
            <person name="Kinose K."/>
            <person name="Kinoshita T."/>
            <person name="Kohara Y."/>
            <person name="Koide E."/>
            <person name="Komatsu K."/>
            <person name="Kopischke S."/>
            <person name="Kubo M."/>
            <person name="Kyozuka J."/>
            <person name="Lagercrantz U."/>
            <person name="Lin S.S."/>
            <person name="Lindquist E."/>
            <person name="Lipzen A.M."/>
            <person name="Lu C.W."/>
            <person name="De Luna E."/>
            <person name="Martienssen R.A."/>
            <person name="Minamino N."/>
            <person name="Mizutani M."/>
            <person name="Mizutani M."/>
            <person name="Mochizuki N."/>
            <person name="Monte I."/>
            <person name="Mosher R."/>
            <person name="Nagasaki H."/>
            <person name="Nakagami H."/>
            <person name="Naramoto S."/>
            <person name="Nishitani K."/>
            <person name="Ohtani M."/>
            <person name="Okamoto T."/>
            <person name="Okumura M."/>
            <person name="Phillips J."/>
            <person name="Pollak B."/>
            <person name="Reinders A."/>
            <person name="Rovekamp M."/>
            <person name="Sano R."/>
            <person name="Sawa S."/>
            <person name="Schmid M.W."/>
            <person name="Shirakawa M."/>
            <person name="Solano R."/>
            <person name="Spunde A."/>
            <person name="Suetsugu N."/>
            <person name="Sugano S."/>
            <person name="Sugiyama A."/>
            <person name="Sun R."/>
            <person name="Suzuki Y."/>
            <person name="Takenaka M."/>
            <person name="Takezawa D."/>
            <person name="Tomogane H."/>
            <person name="Tsuzuki M."/>
            <person name="Ueda T."/>
            <person name="Umeda M."/>
            <person name="Ward J.M."/>
            <person name="Watanabe Y."/>
            <person name="Yazaki K."/>
            <person name="Yokoyama R."/>
            <person name="Yoshitake Y."/>
            <person name="Yotsui I."/>
            <person name="Zachgo S."/>
            <person name="Schmutz J."/>
        </authorList>
    </citation>
    <scope>NUCLEOTIDE SEQUENCE [LARGE SCALE GENOMIC DNA]</scope>
    <source>
        <strain evidence="3">Tak-1</strain>
    </source>
</reference>
<proteinExistence type="predicted"/>
<dbReference type="Proteomes" id="UP000244005">
    <property type="component" value="Unassembled WGS sequence"/>
</dbReference>
<keyword evidence="3" id="KW-1185">Reference proteome</keyword>
<gene>
    <name evidence="2" type="ORF">MARPO_0197s0018</name>
</gene>
<organism evidence="2 3">
    <name type="scientific">Marchantia polymorpha</name>
    <name type="common">Common liverwort</name>
    <name type="synonym">Marchantia aquatica</name>
    <dbReference type="NCBI Taxonomy" id="3197"/>
    <lineage>
        <taxon>Eukaryota</taxon>
        <taxon>Viridiplantae</taxon>
        <taxon>Streptophyta</taxon>
        <taxon>Embryophyta</taxon>
        <taxon>Marchantiophyta</taxon>
        <taxon>Marchantiopsida</taxon>
        <taxon>Marchantiidae</taxon>
        <taxon>Marchantiales</taxon>
        <taxon>Marchantiaceae</taxon>
        <taxon>Marchantia</taxon>
    </lineage>
</organism>
<feature type="compositionally biased region" description="Basic and acidic residues" evidence="1">
    <location>
        <begin position="119"/>
        <end position="136"/>
    </location>
</feature>
<dbReference type="Gramene" id="Mp5g01240.1">
    <property type="protein sequence ID" value="Mp5g01240.1.cds1"/>
    <property type="gene ID" value="Mp5g01240"/>
</dbReference>
<protein>
    <submittedName>
        <fullName evidence="2">Uncharacterized protein</fullName>
    </submittedName>
</protein>
<dbReference type="AlphaFoldDB" id="A0A2R6W0X0"/>
<evidence type="ECO:0000313" key="2">
    <source>
        <dbReference type="EMBL" id="PTQ27482.1"/>
    </source>
</evidence>
<sequence>MLHRRNCLAALRYVYGHRAYTSHWPCFPASSVRARKRKKDVHGTCALRASCPLRIKERRGLGGRNRSCLLLQAGQELTSYHVEDGPGSRAGPTSRRPARVPARPPALVCLESGRKPMIRGHDEAGKGKSKDGEETGIRPQQQQFPSSLVVGFSE</sequence>
<evidence type="ECO:0000256" key="1">
    <source>
        <dbReference type="SAM" id="MobiDB-lite"/>
    </source>
</evidence>
<dbReference type="EMBL" id="KZ772865">
    <property type="protein sequence ID" value="PTQ27482.1"/>
    <property type="molecule type" value="Genomic_DNA"/>
</dbReference>
<evidence type="ECO:0000313" key="3">
    <source>
        <dbReference type="Proteomes" id="UP000244005"/>
    </source>
</evidence>